<dbReference type="EMBL" id="NJHN03000047">
    <property type="protein sequence ID" value="KAH9420556.1"/>
    <property type="molecule type" value="Genomic_DNA"/>
</dbReference>
<accession>A0ABQ8JD76</accession>
<feature type="region of interest" description="Disordered" evidence="1">
    <location>
        <begin position="48"/>
        <end position="70"/>
    </location>
</feature>
<dbReference type="InterPro" id="IPR022617">
    <property type="entry name" value="Rad60/SUMO-like_dom"/>
</dbReference>
<sequence length="186" mass="21358">MDNNEIDVLFNKIDNLKRHPLLRQLKIKDQLDIPQACLFDKISKDIGKKGQQQQQQQHSPSSMKQNSSLKVTDTQTVIRLNEASKVLANNQTTAGVGGGGSVNNQTTEMNSELRIIIIDENWSQYCYRIKINTPFGKLINRFCQQVRKADNKSVLFWYHGRCVEDDDTPRTLNIKDNEVILAHYIK</sequence>
<comment type="caution">
    <text evidence="3">The sequence shown here is derived from an EMBL/GenBank/DDBJ whole genome shotgun (WGS) entry which is preliminary data.</text>
</comment>
<name>A0ABQ8JD76_DERPT</name>
<dbReference type="Proteomes" id="UP000887458">
    <property type="component" value="Unassembled WGS sequence"/>
</dbReference>
<evidence type="ECO:0000259" key="2">
    <source>
        <dbReference type="Pfam" id="PF11976"/>
    </source>
</evidence>
<dbReference type="Gene3D" id="3.10.20.90">
    <property type="entry name" value="Phosphatidylinositol 3-kinase Catalytic Subunit, Chain A, domain 1"/>
    <property type="match status" value="1"/>
</dbReference>
<organism evidence="3 4">
    <name type="scientific">Dermatophagoides pteronyssinus</name>
    <name type="common">European house dust mite</name>
    <dbReference type="NCBI Taxonomy" id="6956"/>
    <lineage>
        <taxon>Eukaryota</taxon>
        <taxon>Metazoa</taxon>
        <taxon>Ecdysozoa</taxon>
        <taxon>Arthropoda</taxon>
        <taxon>Chelicerata</taxon>
        <taxon>Arachnida</taxon>
        <taxon>Acari</taxon>
        <taxon>Acariformes</taxon>
        <taxon>Sarcoptiformes</taxon>
        <taxon>Astigmata</taxon>
        <taxon>Psoroptidia</taxon>
        <taxon>Analgoidea</taxon>
        <taxon>Pyroglyphidae</taxon>
        <taxon>Dermatophagoidinae</taxon>
        <taxon>Dermatophagoides</taxon>
    </lineage>
</organism>
<feature type="domain" description="Rad60/SUMO-like" evidence="2">
    <location>
        <begin position="113"/>
        <end position="180"/>
    </location>
</feature>
<gene>
    <name evidence="3" type="primary">SMT3</name>
    <name evidence="3" type="ORF">DERP_000982</name>
</gene>
<dbReference type="InterPro" id="IPR029071">
    <property type="entry name" value="Ubiquitin-like_domsf"/>
</dbReference>
<dbReference type="SUPFAM" id="SSF54236">
    <property type="entry name" value="Ubiquitin-like"/>
    <property type="match status" value="1"/>
</dbReference>
<proteinExistence type="predicted"/>
<protein>
    <submittedName>
        <fullName evidence="3">SUMO protein smt3</fullName>
    </submittedName>
</protein>
<reference evidence="3 4" key="2">
    <citation type="journal article" date="2022" name="Mol. Biol. Evol.">
        <title>Comparative Genomics Reveals Insights into the Divergent Evolution of Astigmatic Mites and Household Pest Adaptations.</title>
        <authorList>
            <person name="Xiong Q."/>
            <person name="Wan A.T."/>
            <person name="Liu X."/>
            <person name="Fung C.S."/>
            <person name="Xiao X."/>
            <person name="Malainual N."/>
            <person name="Hou J."/>
            <person name="Wang L."/>
            <person name="Wang M."/>
            <person name="Yang K.Y."/>
            <person name="Cui Y."/>
            <person name="Leung E.L."/>
            <person name="Nong W."/>
            <person name="Shin S.K."/>
            <person name="Au S.W."/>
            <person name="Jeong K.Y."/>
            <person name="Chew F.T."/>
            <person name="Hui J.H."/>
            <person name="Leung T.F."/>
            <person name="Tungtrongchitr A."/>
            <person name="Zhong N."/>
            <person name="Liu Z."/>
            <person name="Tsui S.K."/>
        </authorList>
    </citation>
    <scope>NUCLEOTIDE SEQUENCE [LARGE SCALE GENOMIC DNA]</scope>
    <source>
        <strain evidence="3">Derp</strain>
    </source>
</reference>
<dbReference type="CDD" id="cd01763">
    <property type="entry name" value="Ubl_SUMO_like"/>
    <property type="match status" value="1"/>
</dbReference>
<evidence type="ECO:0000313" key="4">
    <source>
        <dbReference type="Proteomes" id="UP000887458"/>
    </source>
</evidence>
<evidence type="ECO:0000313" key="3">
    <source>
        <dbReference type="EMBL" id="KAH9420556.1"/>
    </source>
</evidence>
<reference evidence="3 4" key="1">
    <citation type="journal article" date="2018" name="J. Allergy Clin. Immunol.">
        <title>High-quality assembly of Dermatophagoides pteronyssinus genome and transcriptome reveals a wide range of novel allergens.</title>
        <authorList>
            <person name="Liu X.Y."/>
            <person name="Yang K.Y."/>
            <person name="Wang M.Q."/>
            <person name="Kwok J.S."/>
            <person name="Zeng X."/>
            <person name="Yang Z."/>
            <person name="Xiao X.J."/>
            <person name="Lau C.P."/>
            <person name="Li Y."/>
            <person name="Huang Z.M."/>
            <person name="Ba J.G."/>
            <person name="Yim A.K."/>
            <person name="Ouyang C.Y."/>
            <person name="Ngai S.M."/>
            <person name="Chan T.F."/>
            <person name="Leung E.L."/>
            <person name="Liu L."/>
            <person name="Liu Z.G."/>
            <person name="Tsui S.K."/>
        </authorList>
    </citation>
    <scope>NUCLEOTIDE SEQUENCE [LARGE SCALE GENOMIC DNA]</scope>
    <source>
        <strain evidence="3">Derp</strain>
    </source>
</reference>
<dbReference type="Pfam" id="PF11976">
    <property type="entry name" value="Rad60-SLD"/>
    <property type="match status" value="1"/>
</dbReference>
<feature type="compositionally biased region" description="Polar residues" evidence="1">
    <location>
        <begin position="58"/>
        <end position="70"/>
    </location>
</feature>
<evidence type="ECO:0000256" key="1">
    <source>
        <dbReference type="SAM" id="MobiDB-lite"/>
    </source>
</evidence>
<keyword evidence="4" id="KW-1185">Reference proteome</keyword>